<dbReference type="Proteomes" id="UP000228888">
    <property type="component" value="Unassembled WGS sequence"/>
</dbReference>
<evidence type="ECO:0000313" key="10">
    <source>
        <dbReference type="EMBL" id="PIY99917.1"/>
    </source>
</evidence>
<dbReference type="EMBL" id="PFFF01000015">
    <property type="protein sequence ID" value="PIV89849.1"/>
    <property type="molecule type" value="Genomic_DNA"/>
</dbReference>
<dbReference type="Pfam" id="PF00828">
    <property type="entry name" value="Ribosomal_L27A"/>
    <property type="match status" value="1"/>
</dbReference>
<evidence type="ECO:0000313" key="6">
    <source>
        <dbReference type="EMBL" id="PIV13800.1"/>
    </source>
</evidence>
<gene>
    <name evidence="5" type="primary">rpl15p</name>
    <name evidence="12" type="ORF">CO072_01070</name>
    <name evidence="11" type="ORF">CO124_01315</name>
    <name evidence="7" type="ORF">COS22_01890</name>
    <name evidence="6" type="ORF">COS45_00985</name>
    <name evidence="8" type="ORF">COW47_00530</name>
    <name evidence="5" type="ORF">COW69_00495</name>
    <name evidence="10" type="ORF">COY63_00930</name>
    <name evidence="9" type="ORF">COZ66_02550</name>
</gene>
<dbReference type="EMBL" id="PETW01000031">
    <property type="protein sequence ID" value="PIV46354.1"/>
    <property type="molecule type" value="Genomic_DNA"/>
</dbReference>
<accession>A0A2H9MN23</accession>
<keyword evidence="2" id="KW-0687">Ribonucleoprotein</keyword>
<dbReference type="Proteomes" id="UP000231449">
    <property type="component" value="Unassembled WGS sequence"/>
</dbReference>
<dbReference type="EMBL" id="PCUF01000002">
    <property type="protein sequence ID" value="PIN66762.1"/>
    <property type="molecule type" value="Genomic_DNA"/>
</dbReference>
<accession>A0A2H9M6Y9</accession>
<reference evidence="5 15" key="2">
    <citation type="submission" date="2017-09" db="EMBL/GenBank/DDBJ databases">
        <title>Depth-based differentiation of microbial function through sediment-hosted aquifers and enrichment of novel symbionts in the deep terrestrial subsurface.</title>
        <authorList>
            <person name="Probst A.J."/>
            <person name="Ladd B."/>
            <person name="Jarett J.K."/>
            <person name="Geller-Mcgrath D.E."/>
            <person name="Sieber C.M."/>
            <person name="Emerson J.B."/>
            <person name="Anantharaman K."/>
            <person name="Thomas B.C."/>
            <person name="Malmstrom R."/>
            <person name="Stieglmeier M."/>
            <person name="Klingl A."/>
            <person name="Woyke T."/>
            <person name="Ryan C.M."/>
            <person name="Banfield J.F."/>
        </authorList>
    </citation>
    <scope>NUCLEOTIDE SEQUENCE [LARGE SCALE GENOMIC DNA]</scope>
    <source>
        <strain evidence="7">CG02_land_8_20_14_3_00_31_209</strain>
        <strain evidence="6">CG03_land_8_20_14_0_80_31_114</strain>
        <strain evidence="8">CG17_big_fil_post_rev_8_21_14_2_50_31_73</strain>
        <strain evidence="5">CG18_big_fil_WC_8_21_14_2_50_31_19</strain>
        <strain evidence="10">CG_4_10_14_0_8_um_filter_31_133</strain>
        <strain evidence="9">CG_4_8_14_3_um_filter</strain>
        <strain evidence="12">CG_4_9_14_0_8_um_filter_31_21</strain>
        <strain evidence="11">CG_4_9_14_3_um_filter_31_125</strain>
    </source>
</reference>
<accession>A0A2H9P8V2</accession>
<evidence type="ECO:0000313" key="11">
    <source>
        <dbReference type="EMBL" id="PJB04059.1"/>
    </source>
</evidence>
<accession>A0A2H9M3C0</accession>
<evidence type="ECO:0000256" key="2">
    <source>
        <dbReference type="ARBA" id="ARBA00023274"/>
    </source>
</evidence>
<accession>A0A2H9RDW1</accession>
<accession>A0A2H9QS93</accession>
<dbReference type="EMBL" id="PFIH01000064">
    <property type="protein sequence ID" value="PIX27885.1"/>
    <property type="molecule type" value="Genomic_DNA"/>
</dbReference>
<dbReference type="AlphaFoldDB" id="A0A2G9LJY5"/>
<dbReference type="Proteomes" id="UP000228874">
    <property type="component" value="Unassembled WGS sequence"/>
</dbReference>
<evidence type="ECO:0000313" key="7">
    <source>
        <dbReference type="EMBL" id="PIV46354.1"/>
    </source>
</evidence>
<evidence type="ECO:0000313" key="5">
    <source>
        <dbReference type="EMBL" id="PIN66762.1"/>
    </source>
</evidence>
<evidence type="ECO:0000313" key="12">
    <source>
        <dbReference type="EMBL" id="PJC01486.1"/>
    </source>
</evidence>
<dbReference type="EMBL" id="PEUT01000025">
    <property type="protein sequence ID" value="PIV13800.1"/>
    <property type="molecule type" value="Genomic_DNA"/>
</dbReference>
<dbReference type="Proteomes" id="UP000228989">
    <property type="component" value="Unassembled WGS sequence"/>
</dbReference>
<name>A0A2G9LJY5_HUBC1</name>
<evidence type="ECO:0000313" key="13">
    <source>
        <dbReference type="Proteomes" id="UP000228874"/>
    </source>
</evidence>
<dbReference type="EMBL" id="PFMG01000022">
    <property type="protein sequence ID" value="PIY99917.1"/>
    <property type="molecule type" value="Genomic_DNA"/>
</dbReference>
<feature type="region of interest" description="Disordered" evidence="3">
    <location>
        <begin position="1"/>
        <end position="33"/>
    </location>
</feature>
<evidence type="ECO:0000313" key="9">
    <source>
        <dbReference type="EMBL" id="PIX27885.1"/>
    </source>
</evidence>
<dbReference type="Proteomes" id="UP000229789">
    <property type="component" value="Unassembled WGS sequence"/>
</dbReference>
<sequence length="138" mass="15168">MATINRKVRKARGKRGGRGQGKKQRGKGTQGGCGLAGLNKWKLGTTLKYAPDHFGTWGVARRTKHMCGINLYQITQKLKYFENKKALETEVLDLTSTKYDKVLSLGDVPKGIKKIITHAVSDKAKTKLNEAGIEVVIG</sequence>
<dbReference type="Proteomes" id="UP000230477">
    <property type="component" value="Unassembled WGS sequence"/>
</dbReference>
<evidence type="ECO:0000256" key="3">
    <source>
        <dbReference type="SAM" id="MobiDB-lite"/>
    </source>
</evidence>
<accession>A0A2G9LJY5</accession>
<feature type="domain" description="Large ribosomal subunit protein uL15/eL18" evidence="4">
    <location>
        <begin position="79"/>
        <end position="135"/>
    </location>
</feature>
<evidence type="ECO:0000313" key="8">
    <source>
        <dbReference type="EMBL" id="PIV89849.1"/>
    </source>
</evidence>
<protein>
    <submittedName>
        <fullName evidence="5">50S ribosomal protein L15</fullName>
    </submittedName>
</protein>
<dbReference type="InterPro" id="IPR036227">
    <property type="entry name" value="Ribosomal_uL15/eL18_sf"/>
</dbReference>
<keyword evidence="1 5" id="KW-0689">Ribosomal protein</keyword>
<dbReference type="SUPFAM" id="SSF52080">
    <property type="entry name" value="Ribosomal proteins L15p and L18e"/>
    <property type="match status" value="1"/>
</dbReference>
<feature type="compositionally biased region" description="Basic residues" evidence="3">
    <location>
        <begin position="1"/>
        <end position="26"/>
    </location>
</feature>
<dbReference type="Proteomes" id="UP000231232">
    <property type="component" value="Unassembled WGS sequence"/>
</dbReference>
<accession>A0A2H9N1W3</accession>
<evidence type="ECO:0000313" key="14">
    <source>
        <dbReference type="Proteomes" id="UP000228888"/>
    </source>
</evidence>
<evidence type="ECO:0000256" key="1">
    <source>
        <dbReference type="ARBA" id="ARBA00022980"/>
    </source>
</evidence>
<dbReference type="InterPro" id="IPR021131">
    <property type="entry name" value="Ribosomal_uL15/eL18"/>
</dbReference>
<dbReference type="Proteomes" id="UP000230713">
    <property type="component" value="Unassembled WGS sequence"/>
</dbReference>
<comment type="caution">
    <text evidence="5">The sequence shown here is derived from an EMBL/GenBank/DDBJ whole genome shotgun (WGS) entry which is preliminary data.</text>
</comment>
<evidence type="ECO:0000259" key="4">
    <source>
        <dbReference type="Pfam" id="PF00828"/>
    </source>
</evidence>
<dbReference type="Gene3D" id="3.100.10.10">
    <property type="match status" value="1"/>
</dbReference>
<dbReference type="EMBL" id="PFUW01000020">
    <property type="protein sequence ID" value="PJB04059.1"/>
    <property type="molecule type" value="Genomic_DNA"/>
</dbReference>
<proteinExistence type="predicted"/>
<evidence type="ECO:0000313" key="15">
    <source>
        <dbReference type="Proteomes" id="UP000229789"/>
    </source>
</evidence>
<dbReference type="EMBL" id="PFSX01000028">
    <property type="protein sequence ID" value="PJC01486.1"/>
    <property type="molecule type" value="Genomic_DNA"/>
</dbReference>
<organism evidence="5 15">
    <name type="scientific">Huberarchaeum crystalense</name>
    <dbReference type="NCBI Taxonomy" id="2014257"/>
    <lineage>
        <taxon>Archaea</taxon>
        <taxon>Candidatus Huberarchaeota</taxon>
        <taxon>Candidatus Huberarchaeia</taxon>
        <taxon>Candidatus Huberarchaeales</taxon>
        <taxon>Candidatus Huberarchaeaceae</taxon>
        <taxon>Candidatus Huberarchaeum</taxon>
    </lineage>
</organism>
<dbReference type="GO" id="GO:1990904">
    <property type="term" value="C:ribonucleoprotein complex"/>
    <property type="evidence" value="ECO:0007669"/>
    <property type="project" value="UniProtKB-KW"/>
</dbReference>
<dbReference type="GO" id="GO:0005840">
    <property type="term" value="C:ribosome"/>
    <property type="evidence" value="ECO:0007669"/>
    <property type="project" value="UniProtKB-KW"/>
</dbReference>
<reference evidence="13 14" key="1">
    <citation type="submission" date="2017-09" db="EMBL/GenBank/DDBJ databases">
        <title>Depth-based differentiation of microbial function through sediment-hosted aquifers and enrichment of novel symbionts in the deep terrestrial subsurface.</title>
        <authorList>
            <person name="Probst A.J."/>
            <person name="Ladd B."/>
            <person name="Jarett J.K."/>
            <person name="Geller-Mcgrath D.E."/>
            <person name="Sieber C.M.K."/>
            <person name="Emerson J.B."/>
            <person name="Anantharaman K."/>
            <person name="Thomas B.C."/>
            <person name="Malmstrom R."/>
            <person name="Stieglmeier M."/>
            <person name="Klingl A."/>
            <person name="Woyke T."/>
            <person name="Ryan C.M."/>
            <person name="Banfield J.F."/>
        </authorList>
    </citation>
    <scope>NUCLEOTIDE SEQUENCE [LARGE SCALE GENOMIC DNA]</scope>
</reference>